<sequence>MSKDCISRKNSDLFLLVSKVKVGKTVIIEKSGRGVSPGENRQEVRTFFGSCPGVRDSLNFLLGLTTRWGHVFSFLSPVTSTLNKMRKSDPSHAISNSSAVSHEIRFLCFETDSSFLFLIASVSPPPHSRIHPLLHLLLLASFSLHCTNKQPPTTPTRGYNCLSVSVPFESLGPLFNLFHDMILSFSSKQFASFFSSLSHYQIVFPSDPT</sequence>
<organism evidence="1 2">
    <name type="scientific">Sordaria brevicollis</name>
    <dbReference type="NCBI Taxonomy" id="83679"/>
    <lineage>
        <taxon>Eukaryota</taxon>
        <taxon>Fungi</taxon>
        <taxon>Dikarya</taxon>
        <taxon>Ascomycota</taxon>
        <taxon>Pezizomycotina</taxon>
        <taxon>Sordariomycetes</taxon>
        <taxon>Sordariomycetidae</taxon>
        <taxon>Sordariales</taxon>
        <taxon>Sordariaceae</taxon>
        <taxon>Sordaria</taxon>
    </lineage>
</organism>
<evidence type="ECO:0000313" key="1">
    <source>
        <dbReference type="EMBL" id="KAK3398773.1"/>
    </source>
</evidence>
<reference evidence="1" key="1">
    <citation type="journal article" date="2023" name="Mol. Phylogenet. Evol.">
        <title>Genome-scale phylogeny and comparative genomics of the fungal order Sordariales.</title>
        <authorList>
            <person name="Hensen N."/>
            <person name="Bonometti L."/>
            <person name="Westerberg I."/>
            <person name="Brannstrom I.O."/>
            <person name="Guillou S."/>
            <person name="Cros-Aarteil S."/>
            <person name="Calhoun S."/>
            <person name="Haridas S."/>
            <person name="Kuo A."/>
            <person name="Mondo S."/>
            <person name="Pangilinan J."/>
            <person name="Riley R."/>
            <person name="LaButti K."/>
            <person name="Andreopoulos B."/>
            <person name="Lipzen A."/>
            <person name="Chen C."/>
            <person name="Yan M."/>
            <person name="Daum C."/>
            <person name="Ng V."/>
            <person name="Clum A."/>
            <person name="Steindorff A."/>
            <person name="Ohm R.A."/>
            <person name="Martin F."/>
            <person name="Silar P."/>
            <person name="Natvig D.O."/>
            <person name="Lalanne C."/>
            <person name="Gautier V."/>
            <person name="Ament-Velasquez S.L."/>
            <person name="Kruys A."/>
            <person name="Hutchinson M.I."/>
            <person name="Powell A.J."/>
            <person name="Barry K."/>
            <person name="Miller A.N."/>
            <person name="Grigoriev I.V."/>
            <person name="Debuchy R."/>
            <person name="Gladieux P."/>
            <person name="Hiltunen Thoren M."/>
            <person name="Johannesson H."/>
        </authorList>
    </citation>
    <scope>NUCLEOTIDE SEQUENCE</scope>
    <source>
        <strain evidence="1">FGSC 1904</strain>
    </source>
</reference>
<reference evidence="1" key="2">
    <citation type="submission" date="2023-07" db="EMBL/GenBank/DDBJ databases">
        <authorList>
            <consortium name="Lawrence Berkeley National Laboratory"/>
            <person name="Haridas S."/>
            <person name="Hensen N."/>
            <person name="Bonometti L."/>
            <person name="Westerberg I."/>
            <person name="Brannstrom I.O."/>
            <person name="Guillou S."/>
            <person name="Cros-Aarteil S."/>
            <person name="Calhoun S."/>
            <person name="Kuo A."/>
            <person name="Mondo S."/>
            <person name="Pangilinan J."/>
            <person name="Riley R."/>
            <person name="LaButti K."/>
            <person name="Andreopoulos B."/>
            <person name="Lipzen A."/>
            <person name="Chen C."/>
            <person name="Yanf M."/>
            <person name="Daum C."/>
            <person name="Ng V."/>
            <person name="Clum A."/>
            <person name="Steindorff A."/>
            <person name="Ohm R."/>
            <person name="Martin F."/>
            <person name="Silar P."/>
            <person name="Natvig D."/>
            <person name="Lalanne C."/>
            <person name="Gautier V."/>
            <person name="Ament-velasquez S.L."/>
            <person name="Kruys A."/>
            <person name="Hutchinson M.I."/>
            <person name="Powell A.J."/>
            <person name="Barry K."/>
            <person name="Miller A.N."/>
            <person name="Grigoriev I.V."/>
            <person name="Debuchy R."/>
            <person name="Gladieux P."/>
            <person name="Thoren M.H."/>
            <person name="Johannesson H."/>
        </authorList>
    </citation>
    <scope>NUCLEOTIDE SEQUENCE</scope>
    <source>
        <strain evidence="1">FGSC 1904</strain>
    </source>
</reference>
<dbReference type="Proteomes" id="UP001281003">
    <property type="component" value="Unassembled WGS sequence"/>
</dbReference>
<name>A0AAE0PF19_SORBR</name>
<proteinExistence type="predicted"/>
<comment type="caution">
    <text evidence="1">The sequence shown here is derived from an EMBL/GenBank/DDBJ whole genome shotgun (WGS) entry which is preliminary data.</text>
</comment>
<evidence type="ECO:0000313" key="2">
    <source>
        <dbReference type="Proteomes" id="UP001281003"/>
    </source>
</evidence>
<dbReference type="AlphaFoldDB" id="A0AAE0PF19"/>
<gene>
    <name evidence="1" type="ORF">B0T20DRAFT_217967</name>
</gene>
<dbReference type="EMBL" id="JAUTDP010000006">
    <property type="protein sequence ID" value="KAK3398773.1"/>
    <property type="molecule type" value="Genomic_DNA"/>
</dbReference>
<accession>A0AAE0PF19</accession>
<protein>
    <submittedName>
        <fullName evidence="1">Uncharacterized protein</fullName>
    </submittedName>
</protein>
<keyword evidence="2" id="KW-1185">Reference proteome</keyword>